<evidence type="ECO:0000313" key="1">
    <source>
        <dbReference type="EMBL" id="EIW75048.1"/>
    </source>
</evidence>
<evidence type="ECO:0000313" key="2">
    <source>
        <dbReference type="Proteomes" id="UP000053558"/>
    </source>
</evidence>
<dbReference type="Proteomes" id="UP000053558">
    <property type="component" value="Unassembled WGS sequence"/>
</dbReference>
<organism evidence="1 2">
    <name type="scientific">Coniophora puteana (strain RWD-64-598)</name>
    <name type="common">Brown rot fungus</name>
    <dbReference type="NCBI Taxonomy" id="741705"/>
    <lineage>
        <taxon>Eukaryota</taxon>
        <taxon>Fungi</taxon>
        <taxon>Dikarya</taxon>
        <taxon>Basidiomycota</taxon>
        <taxon>Agaricomycotina</taxon>
        <taxon>Agaricomycetes</taxon>
        <taxon>Agaricomycetidae</taxon>
        <taxon>Boletales</taxon>
        <taxon>Coniophorineae</taxon>
        <taxon>Coniophoraceae</taxon>
        <taxon>Coniophora</taxon>
    </lineage>
</organism>
<dbReference type="PANTHER" id="PTHR45786">
    <property type="entry name" value="DNA BINDING PROTEIN-LIKE"/>
    <property type="match status" value="1"/>
</dbReference>
<dbReference type="KEGG" id="cput:CONPUDRAFT_66833"/>
<dbReference type="EMBL" id="JH711590">
    <property type="protein sequence ID" value="EIW75048.1"/>
    <property type="molecule type" value="Genomic_DNA"/>
</dbReference>
<dbReference type="OrthoDB" id="2669322at2759"/>
<name>A0A5M3M6U3_CONPW</name>
<protein>
    <submittedName>
        <fullName evidence="1">Uncharacterized protein</fullName>
    </submittedName>
</protein>
<dbReference type="GeneID" id="19208529"/>
<dbReference type="AlphaFoldDB" id="A0A5M3M6U3"/>
<sequence>MAEKHAKSSCKNPTFCQCCLNEKGQFPMLDVLCHELQHLWSSDEQDAVSLCPNSCWYNNALAKTYVGRQGKTIDQCGGGHYVFKIHGEFCHCIGSLLPLDTSDASFAQLYHHNFLVGVYVQAKELADSLSADADVSINICFQKQSNKQHNSLPTSNELAVILPGDGEQYVGLHNIMVHRWGGRLMHINE</sequence>
<keyword evidence="2" id="KW-1185">Reference proteome</keyword>
<dbReference type="RefSeq" id="XP_007774805.1">
    <property type="nucleotide sequence ID" value="XM_007776615.1"/>
</dbReference>
<comment type="caution">
    <text evidence="1">The sequence shown here is derived from an EMBL/GenBank/DDBJ whole genome shotgun (WGS) entry which is preliminary data.</text>
</comment>
<gene>
    <name evidence="1" type="ORF">CONPUDRAFT_66833</name>
</gene>
<accession>A0A5M3M6U3</accession>
<dbReference type="PANTHER" id="PTHR45786:SF74">
    <property type="entry name" value="ATP-DEPENDENT DNA HELICASE"/>
    <property type="match status" value="1"/>
</dbReference>
<reference evidence="2" key="1">
    <citation type="journal article" date="2012" name="Science">
        <title>The Paleozoic origin of enzymatic lignin decomposition reconstructed from 31 fungal genomes.</title>
        <authorList>
            <person name="Floudas D."/>
            <person name="Binder M."/>
            <person name="Riley R."/>
            <person name="Barry K."/>
            <person name="Blanchette R.A."/>
            <person name="Henrissat B."/>
            <person name="Martinez A.T."/>
            <person name="Otillar R."/>
            <person name="Spatafora J.W."/>
            <person name="Yadav J.S."/>
            <person name="Aerts A."/>
            <person name="Benoit I."/>
            <person name="Boyd A."/>
            <person name="Carlson A."/>
            <person name="Copeland A."/>
            <person name="Coutinho P.M."/>
            <person name="de Vries R.P."/>
            <person name="Ferreira P."/>
            <person name="Findley K."/>
            <person name="Foster B."/>
            <person name="Gaskell J."/>
            <person name="Glotzer D."/>
            <person name="Gorecki P."/>
            <person name="Heitman J."/>
            <person name="Hesse C."/>
            <person name="Hori C."/>
            <person name="Igarashi K."/>
            <person name="Jurgens J.A."/>
            <person name="Kallen N."/>
            <person name="Kersten P."/>
            <person name="Kohler A."/>
            <person name="Kuees U."/>
            <person name="Kumar T.K.A."/>
            <person name="Kuo A."/>
            <person name="LaButti K."/>
            <person name="Larrondo L.F."/>
            <person name="Lindquist E."/>
            <person name="Ling A."/>
            <person name="Lombard V."/>
            <person name="Lucas S."/>
            <person name="Lundell T."/>
            <person name="Martin R."/>
            <person name="McLaughlin D.J."/>
            <person name="Morgenstern I."/>
            <person name="Morin E."/>
            <person name="Murat C."/>
            <person name="Nagy L.G."/>
            <person name="Nolan M."/>
            <person name="Ohm R.A."/>
            <person name="Patyshakuliyeva A."/>
            <person name="Rokas A."/>
            <person name="Ruiz-Duenas F.J."/>
            <person name="Sabat G."/>
            <person name="Salamov A."/>
            <person name="Samejima M."/>
            <person name="Schmutz J."/>
            <person name="Slot J.C."/>
            <person name="St John F."/>
            <person name="Stenlid J."/>
            <person name="Sun H."/>
            <person name="Sun S."/>
            <person name="Syed K."/>
            <person name="Tsang A."/>
            <person name="Wiebenga A."/>
            <person name="Young D."/>
            <person name="Pisabarro A."/>
            <person name="Eastwood D.C."/>
            <person name="Martin F."/>
            <person name="Cullen D."/>
            <person name="Grigoriev I.V."/>
            <person name="Hibbett D.S."/>
        </authorList>
    </citation>
    <scope>NUCLEOTIDE SEQUENCE [LARGE SCALE GENOMIC DNA]</scope>
    <source>
        <strain evidence="2">RWD-64-598 SS2</strain>
    </source>
</reference>
<proteinExistence type="predicted"/>